<accession>A0A7J9GB53</accession>
<keyword evidence="2" id="KW-1133">Transmembrane helix</keyword>
<dbReference type="PANTHER" id="PTHR48023">
    <property type="entry name" value="D-XYLOSE-PROTON SYMPORTER-LIKE 2"/>
    <property type="match status" value="1"/>
</dbReference>
<feature type="transmembrane region" description="Helical" evidence="2">
    <location>
        <begin position="112"/>
        <end position="133"/>
    </location>
</feature>
<dbReference type="OrthoDB" id="6612291at2759"/>
<evidence type="ECO:0000256" key="1">
    <source>
        <dbReference type="ARBA" id="ARBA00022448"/>
    </source>
</evidence>
<sequence length="231" mass="25817">KATAALSKLWGRAPGDEASENDILISLQTTYMDKEAEVNFLEIFHGPSLKAFIIDGGLVLFQESARFSVAADATHFSIAVCLFKLLLTWIAVAKVVDIGRRPLLMGGFPWKFLFAIMNLVALQALSLFLLSAYYQFLGEYHFVVVAALLLYVGCYQAVLTNFGSNVILTFAFSPLELVDSFKVALLPFFMLSIKLQCLRFRQELLGEENIFLLFRGIAFVRGTLRPINKNV</sequence>
<dbReference type="GO" id="GO:1904659">
    <property type="term" value="P:D-glucose transmembrane transport"/>
    <property type="evidence" value="ECO:0007669"/>
    <property type="project" value="TreeGrafter"/>
</dbReference>
<evidence type="ECO:0000256" key="2">
    <source>
        <dbReference type="SAM" id="Phobius"/>
    </source>
</evidence>
<feature type="non-terminal residue" evidence="3">
    <location>
        <position position="1"/>
    </location>
</feature>
<dbReference type="EMBL" id="JABFAD010000003">
    <property type="protein sequence ID" value="MBA0794711.1"/>
    <property type="molecule type" value="Genomic_DNA"/>
</dbReference>
<comment type="caution">
    <text evidence="3">The sequence shown here is derived from an EMBL/GenBank/DDBJ whole genome shotgun (WGS) entry which is preliminary data.</text>
</comment>
<keyword evidence="2" id="KW-0472">Membrane</keyword>
<protein>
    <submittedName>
        <fullName evidence="3">Uncharacterized protein</fullName>
    </submittedName>
</protein>
<dbReference type="PANTHER" id="PTHR48023:SF6">
    <property type="entry name" value="D-XYLOSE-PROTON SYMPORTER-LIKE 3, CHLOROPLASTIC"/>
    <property type="match status" value="1"/>
</dbReference>
<dbReference type="Gene3D" id="1.20.1250.20">
    <property type="entry name" value="MFS general substrate transporter like domains"/>
    <property type="match status" value="1"/>
</dbReference>
<dbReference type="InterPro" id="IPR050820">
    <property type="entry name" value="MFS_Sugar_Transporter"/>
</dbReference>
<proteinExistence type="predicted"/>
<evidence type="ECO:0000313" key="3">
    <source>
        <dbReference type="EMBL" id="MBA0794711.1"/>
    </source>
</evidence>
<keyword evidence="4" id="KW-1185">Reference proteome</keyword>
<keyword evidence="1" id="KW-0813">Transport</keyword>
<feature type="transmembrane region" description="Helical" evidence="2">
    <location>
        <begin position="73"/>
        <end position="92"/>
    </location>
</feature>
<keyword evidence="2" id="KW-0812">Transmembrane</keyword>
<reference evidence="3 4" key="1">
    <citation type="journal article" date="2019" name="Genome Biol. Evol.">
        <title>Insights into the evolution of the New World diploid cottons (Gossypium, subgenus Houzingenia) based on genome sequencing.</title>
        <authorList>
            <person name="Grover C.E."/>
            <person name="Arick M.A. 2nd"/>
            <person name="Thrash A."/>
            <person name="Conover J.L."/>
            <person name="Sanders W.S."/>
            <person name="Peterson D.G."/>
            <person name="Frelichowski J.E."/>
            <person name="Scheffler J.A."/>
            <person name="Scheffler B.E."/>
            <person name="Wendel J.F."/>
        </authorList>
    </citation>
    <scope>NUCLEOTIDE SEQUENCE [LARGE SCALE GENOMIC DNA]</scope>
    <source>
        <strain evidence="3">0</strain>
        <tissue evidence="3">Leaf</tissue>
    </source>
</reference>
<dbReference type="Proteomes" id="UP000593560">
    <property type="component" value="Unassembled WGS sequence"/>
</dbReference>
<dbReference type="AlphaFoldDB" id="A0A7J9GB53"/>
<gene>
    <name evidence="3" type="ORF">Gohar_019016</name>
</gene>
<dbReference type="InterPro" id="IPR036259">
    <property type="entry name" value="MFS_trans_sf"/>
</dbReference>
<feature type="transmembrane region" description="Helical" evidence="2">
    <location>
        <begin position="170"/>
        <end position="191"/>
    </location>
</feature>
<evidence type="ECO:0000313" key="4">
    <source>
        <dbReference type="Proteomes" id="UP000593560"/>
    </source>
</evidence>
<feature type="transmembrane region" description="Helical" evidence="2">
    <location>
        <begin position="140"/>
        <end position="158"/>
    </location>
</feature>
<organism evidence="3 4">
    <name type="scientific">Gossypium harknessii</name>
    <dbReference type="NCBI Taxonomy" id="34285"/>
    <lineage>
        <taxon>Eukaryota</taxon>
        <taxon>Viridiplantae</taxon>
        <taxon>Streptophyta</taxon>
        <taxon>Embryophyta</taxon>
        <taxon>Tracheophyta</taxon>
        <taxon>Spermatophyta</taxon>
        <taxon>Magnoliopsida</taxon>
        <taxon>eudicotyledons</taxon>
        <taxon>Gunneridae</taxon>
        <taxon>Pentapetalae</taxon>
        <taxon>rosids</taxon>
        <taxon>malvids</taxon>
        <taxon>Malvales</taxon>
        <taxon>Malvaceae</taxon>
        <taxon>Malvoideae</taxon>
        <taxon>Gossypium</taxon>
    </lineage>
</organism>
<name>A0A7J9GB53_9ROSI</name>